<name>A0A1Y2D4T1_9BASI</name>
<dbReference type="AlphaFoldDB" id="A0A1Y2D4T1"/>
<reference evidence="2 3" key="1">
    <citation type="submission" date="2016-07" db="EMBL/GenBank/DDBJ databases">
        <title>Pervasive Adenine N6-methylation of Active Genes in Fungi.</title>
        <authorList>
            <consortium name="DOE Joint Genome Institute"/>
            <person name="Mondo S.J."/>
            <person name="Dannebaum R.O."/>
            <person name="Kuo R.C."/>
            <person name="Labutti K."/>
            <person name="Haridas S."/>
            <person name="Kuo A."/>
            <person name="Salamov A."/>
            <person name="Ahrendt S.R."/>
            <person name="Lipzen A."/>
            <person name="Sullivan W."/>
            <person name="Andreopoulos W.B."/>
            <person name="Clum A."/>
            <person name="Lindquist E."/>
            <person name="Daum C."/>
            <person name="Ramamoorthy G.K."/>
            <person name="Gryganskyi A."/>
            <person name="Culley D."/>
            <person name="Magnuson J.K."/>
            <person name="James T.Y."/>
            <person name="O'Malley M.A."/>
            <person name="Stajich J.E."/>
            <person name="Spatafora J.W."/>
            <person name="Visel A."/>
            <person name="Grigoriev I.V."/>
        </authorList>
    </citation>
    <scope>NUCLEOTIDE SEQUENCE [LARGE SCALE GENOMIC DNA]</scope>
    <source>
        <strain evidence="2 3">62-1032</strain>
    </source>
</reference>
<comment type="caution">
    <text evidence="2">The sequence shown here is derived from an EMBL/GenBank/DDBJ whole genome shotgun (WGS) entry which is preliminary data.</text>
</comment>
<keyword evidence="3" id="KW-1185">Reference proteome</keyword>
<gene>
    <name evidence="2" type="ORF">BCR35DRAFT_227198</name>
</gene>
<dbReference type="EMBL" id="MCGR01000099">
    <property type="protein sequence ID" value="ORY54273.1"/>
    <property type="molecule type" value="Genomic_DNA"/>
</dbReference>
<evidence type="ECO:0000313" key="3">
    <source>
        <dbReference type="Proteomes" id="UP000193467"/>
    </source>
</evidence>
<protein>
    <submittedName>
        <fullName evidence="2">Uncharacterized protein</fullName>
    </submittedName>
</protein>
<feature type="region of interest" description="Disordered" evidence="1">
    <location>
        <begin position="114"/>
        <end position="170"/>
    </location>
</feature>
<evidence type="ECO:0000313" key="2">
    <source>
        <dbReference type="EMBL" id="ORY54273.1"/>
    </source>
</evidence>
<feature type="compositionally biased region" description="Polar residues" evidence="1">
    <location>
        <begin position="130"/>
        <end position="141"/>
    </location>
</feature>
<sequence>MLAIDFFPTGTPMHLSRIHRLLGELDKETVSPKAFINEVRSLLTEHLEFTASLLADEAETQLEAAKEALPGASAWLQSFLILAIVKGYRCDDIASFVGPQSVIRRLQGLVPLPSASSRPPRDLSRLYPTGWTNSLPASQTGKALPLPRAPPTSNISNTDSDDGEDDRAQSRLPSALAEEMEESLCKALQRKWPIITQVDFDLWKDHVAAHPEQATDYDKEKAVEVARLTRPAWSTRPALWKCSMRVCPNRTGVGKGGRVKVGRETDAAVS</sequence>
<accession>A0A1Y2D4T1</accession>
<dbReference type="Proteomes" id="UP000193467">
    <property type="component" value="Unassembled WGS sequence"/>
</dbReference>
<dbReference type="InParanoid" id="A0A1Y2D4T1"/>
<proteinExistence type="predicted"/>
<organism evidence="2 3">
    <name type="scientific">Leucosporidium creatinivorum</name>
    <dbReference type="NCBI Taxonomy" id="106004"/>
    <lineage>
        <taxon>Eukaryota</taxon>
        <taxon>Fungi</taxon>
        <taxon>Dikarya</taxon>
        <taxon>Basidiomycota</taxon>
        <taxon>Pucciniomycotina</taxon>
        <taxon>Microbotryomycetes</taxon>
        <taxon>Leucosporidiales</taxon>
        <taxon>Leucosporidium</taxon>
    </lineage>
</organism>
<evidence type="ECO:0000256" key="1">
    <source>
        <dbReference type="SAM" id="MobiDB-lite"/>
    </source>
</evidence>